<protein>
    <submittedName>
        <fullName evidence="1">SusC/RagA family TonB-linked outer membrane protein</fullName>
    </submittedName>
</protein>
<reference evidence="1" key="1">
    <citation type="submission" date="2021-08" db="EMBL/GenBank/DDBJ databases">
        <title>Novel anaerobic bacterium isolated from sea squirt in East Sea, Republic of Korea.</title>
        <authorList>
            <person name="Nguyen T.H."/>
            <person name="Li Z."/>
            <person name="Lee Y.-J."/>
            <person name="Ko J."/>
            <person name="Kim S.-G."/>
        </authorList>
    </citation>
    <scope>NUCLEOTIDE SEQUENCE</scope>
    <source>
        <strain evidence="1">KCTC 25031</strain>
    </source>
</reference>
<keyword evidence="2" id="KW-1185">Reference proteome</keyword>
<gene>
    <name evidence="1" type="ORF">K4L44_06295</name>
</gene>
<proteinExistence type="predicted"/>
<evidence type="ECO:0000313" key="1">
    <source>
        <dbReference type="EMBL" id="QZE15439.1"/>
    </source>
</evidence>
<sequence length="1034" mass="114607">MCNRLKVEIDQRERLIRRFYLKWIFVFFSLLGTIPVIGQTDQGLKTIKGVVHDKENLPIAGASIGVKGTQTGAISNAEGTFVLKVKEGAVLMVSFIGMKPVEIVVNNKDFYKVSLQSAFEYVDEVVVTALGIKRQEKSLTYATQKVDGKSLAAIPSKNFITSLAGRTSGLNVTTSGSGLGSSSKVILRGVTSIVGNNQPLYVIDGVPMANPIFSQVEGGDGFGGGVDTGDGISSINPDDIESVNVLKGASAAALYGSKAGNGVILITTKSGKNGVETINFSSSVQFDKVNHLMKFQNSYLPKEGEEFGGANWGEASDFTDTHVKDFFDTGVSYTNRVSFSSGSEKRTSYLSYANSNMKGIVPSNTLNKHNLTLKTSSKYLNDKLKVGARVNLLKQKLEQSPSSPGEYYNPIFGLYKFPRGVDFSQYRDKYEYWDEERKINNQNWPFKSKSDNPYWIVNNIHKETNKKRAIVNLDASFELTKWATLKARANFDNTVEDRSFKAQAGTMETLAKQNGRYSSNKIDHLESYGDVLLLINKTYDQFQFDITLGSSIEDIKHEVMEVNGYPSLPNVFSPSSLENGGSTTERKEHSQVQSVFGSVNIGYNDMIYLDATYRKDWSSTLPVDNYDFQYPSLGGSFIFSKLSDEKLLGLIDFGKVRASWTKVGNSVPLYVASQGRHTVDRNGNITLNDAKPFYQLKPEITTSKEIGLDLRALNNRISLDACYYVANTKNQFFKQEAVLASGYSTYYINAGDVENKGIELTLNVVPVRNENMEWNTSLNFTKNQNKVISLPENYQENGFRFRGYQSSIYAKEGEPIGKLYSKVFKKRDGKYLLSPKDKDDLSKGYSLVVSGDEEYIGDINPNFTMGWSNTMRYKNLSLSFLINASVGGKVLSVTQHQLSKSGLTEETAEMRRDGGFVVDGLVSSDEKNFTSKQATISAEDYYAIAPVGEFLYDATNVKLQEASLTYSFGSLFGKNAPIKGLDVSLIGRNLFFFYLDAPYDPSIATSSKGNFQLNTDHFGLPTTRNVGFTINVKF</sequence>
<dbReference type="Proteomes" id="UP000826212">
    <property type="component" value="Chromosome"/>
</dbReference>
<accession>A0AC61NPW2</accession>
<evidence type="ECO:0000313" key="2">
    <source>
        <dbReference type="Proteomes" id="UP000826212"/>
    </source>
</evidence>
<name>A0AC61NPW2_9BACT</name>
<dbReference type="EMBL" id="CP081303">
    <property type="protein sequence ID" value="QZE15439.1"/>
    <property type="molecule type" value="Genomic_DNA"/>
</dbReference>
<organism evidence="1 2">
    <name type="scientific">Halosquirtibacter laminarini</name>
    <dbReference type="NCBI Taxonomy" id="3374600"/>
    <lineage>
        <taxon>Bacteria</taxon>
        <taxon>Pseudomonadati</taxon>
        <taxon>Bacteroidota</taxon>
        <taxon>Bacteroidia</taxon>
        <taxon>Marinilabiliales</taxon>
        <taxon>Prolixibacteraceae</taxon>
        <taxon>Halosquirtibacter</taxon>
    </lineage>
</organism>